<dbReference type="Pfam" id="PF11695">
    <property type="entry name" value="DUF3291"/>
    <property type="match status" value="1"/>
</dbReference>
<sequence>MARLAFTTFAIMKKPYGDPEVHGFEALTPAVFRHAENAEGFVNRAREIDDRSELTNFERDWGEWGPFTVPSFYDGGFTTATDTRASTLSLWRSIEDVKAFVYNGLHQRALAQRHKWFRTPNWPGYAMWWVEDAHIPKWSEAASRLEYLFTHGPTPFAFTFPEAFDAYGVAIAKINFLPPGAPQTIDNESQPT</sequence>
<gene>
    <name evidence="2" type="ORF">GOZ95_14785</name>
</gene>
<dbReference type="InterPro" id="IPR021708">
    <property type="entry name" value="DUF3291"/>
</dbReference>
<evidence type="ECO:0000259" key="1">
    <source>
        <dbReference type="Pfam" id="PF11695"/>
    </source>
</evidence>
<evidence type="ECO:0000313" key="2">
    <source>
        <dbReference type="EMBL" id="MUZ58706.1"/>
    </source>
</evidence>
<proteinExistence type="predicted"/>
<dbReference type="AlphaFoldDB" id="A0AAE4WCX4"/>
<accession>A0AAE4WCX4</accession>
<feature type="domain" description="DUF3291" evidence="1">
    <location>
        <begin position="4"/>
        <end position="161"/>
    </location>
</feature>
<organism evidence="2 3">
    <name type="scientific">Agrobacterium vitis</name>
    <name type="common">Rhizobium vitis</name>
    <dbReference type="NCBI Taxonomy" id="373"/>
    <lineage>
        <taxon>Bacteria</taxon>
        <taxon>Pseudomonadati</taxon>
        <taxon>Pseudomonadota</taxon>
        <taxon>Alphaproteobacteria</taxon>
        <taxon>Hyphomicrobiales</taxon>
        <taxon>Rhizobiaceae</taxon>
        <taxon>Rhizobium/Agrobacterium group</taxon>
        <taxon>Agrobacterium</taxon>
    </lineage>
</organism>
<evidence type="ECO:0000313" key="3">
    <source>
        <dbReference type="Proteomes" id="UP000436692"/>
    </source>
</evidence>
<dbReference type="RefSeq" id="WP_156550040.1">
    <property type="nucleotide sequence ID" value="NZ_WPHM01000007.1"/>
</dbReference>
<dbReference type="Proteomes" id="UP000436692">
    <property type="component" value="Unassembled WGS sequence"/>
</dbReference>
<dbReference type="SUPFAM" id="SSF54909">
    <property type="entry name" value="Dimeric alpha+beta barrel"/>
    <property type="match status" value="1"/>
</dbReference>
<protein>
    <submittedName>
        <fullName evidence="2">DUF3291 domain-containing protein</fullName>
    </submittedName>
</protein>
<comment type="caution">
    <text evidence="2">The sequence shown here is derived from an EMBL/GenBank/DDBJ whole genome shotgun (WGS) entry which is preliminary data.</text>
</comment>
<dbReference type="EMBL" id="WPHM01000007">
    <property type="protein sequence ID" value="MUZ58706.1"/>
    <property type="molecule type" value="Genomic_DNA"/>
</dbReference>
<name>A0AAE4WCX4_AGRVI</name>
<reference evidence="2 3" key="1">
    <citation type="submission" date="2019-12" db="EMBL/GenBank/DDBJ databases">
        <title>Whole-genome sequencing of Allorhizobium vitis.</title>
        <authorList>
            <person name="Gan H.M."/>
            <person name="Szegedi E."/>
            <person name="Burr T."/>
            <person name="Savka M.A."/>
        </authorList>
    </citation>
    <scope>NUCLEOTIDE SEQUENCE [LARGE SCALE GENOMIC DNA]</scope>
    <source>
        <strain evidence="2 3">CG989</strain>
    </source>
</reference>
<dbReference type="InterPro" id="IPR011008">
    <property type="entry name" value="Dimeric_a/b-barrel"/>
</dbReference>